<dbReference type="Gene3D" id="1.10.3210.10">
    <property type="entry name" value="Hypothetical protein af1432"/>
    <property type="match status" value="1"/>
</dbReference>
<dbReference type="EC" id="3.1.3.89" evidence="5"/>
<dbReference type="AlphaFoldDB" id="A0A934P8B8"/>
<dbReference type="GO" id="GO:0005737">
    <property type="term" value="C:cytoplasm"/>
    <property type="evidence" value="ECO:0007669"/>
    <property type="project" value="TreeGrafter"/>
</dbReference>
<evidence type="ECO:0000256" key="7">
    <source>
        <dbReference type="ARBA" id="ARBA00022801"/>
    </source>
</evidence>
<dbReference type="SMART" id="SM00471">
    <property type="entry name" value="HDc"/>
    <property type="match status" value="1"/>
</dbReference>
<dbReference type="EMBL" id="JAENBP010000001">
    <property type="protein sequence ID" value="MBJ8349121.1"/>
    <property type="molecule type" value="Genomic_DNA"/>
</dbReference>
<dbReference type="Pfam" id="PF13023">
    <property type="entry name" value="HD_3"/>
    <property type="match status" value="1"/>
</dbReference>
<name>A0A934P8B8_9STRE</name>
<dbReference type="InterPro" id="IPR006674">
    <property type="entry name" value="HD_domain"/>
</dbReference>
<evidence type="ECO:0000256" key="5">
    <source>
        <dbReference type="ARBA" id="ARBA00012964"/>
    </source>
</evidence>
<dbReference type="GO" id="GO:0002953">
    <property type="term" value="F:5'-deoxynucleotidase activity"/>
    <property type="evidence" value="ECO:0007669"/>
    <property type="project" value="UniProtKB-EC"/>
</dbReference>
<dbReference type="PANTHER" id="PTHR11845">
    <property type="entry name" value="5'-DEOXYNUCLEOTIDASE HDDC2"/>
    <property type="match status" value="1"/>
</dbReference>
<dbReference type="Proteomes" id="UP000644875">
    <property type="component" value="Unassembled WGS sequence"/>
</dbReference>
<evidence type="ECO:0000259" key="8">
    <source>
        <dbReference type="SMART" id="SM00471"/>
    </source>
</evidence>
<evidence type="ECO:0000313" key="10">
    <source>
        <dbReference type="Proteomes" id="UP000644875"/>
    </source>
</evidence>
<evidence type="ECO:0000256" key="6">
    <source>
        <dbReference type="ARBA" id="ARBA00022723"/>
    </source>
</evidence>
<accession>A0A934P8B8</accession>
<evidence type="ECO:0000256" key="3">
    <source>
        <dbReference type="ARBA" id="ARBA00001941"/>
    </source>
</evidence>
<feature type="domain" description="HD/PDEase" evidence="8">
    <location>
        <begin position="30"/>
        <end position="148"/>
    </location>
</feature>
<reference evidence="9 10" key="1">
    <citation type="journal article" date="2021" name="Int. J. Syst. Evol. Microbiol.">
        <title>Streptococcus vicugnae sp. nov., isolated from faeces of alpacas (Vicugna pacos) and cattle (Bos taurus), Streptococcus zalophi sp. nov., and Streptococcus pacificus sp. nov., isolated from respiratory tract of California sea lions (Zalophus californianus).</title>
        <authorList>
            <person name="Volokhov D.V."/>
            <person name="Zagorodnyaya T.A."/>
            <person name="Shen Z."/>
            <person name="Blom J."/>
            <person name="Furtak V.A."/>
            <person name="Eisenberg T."/>
            <person name="Fan P."/>
            <person name="Jeong K.C."/>
            <person name="Gao Y."/>
            <person name="Zhang S."/>
            <person name="Amselle M."/>
        </authorList>
    </citation>
    <scope>NUCLEOTIDE SEQUENCE [LARGE SCALE GENOMIC DNA]</scope>
    <source>
        <strain evidence="10">CSL7508-lung</strain>
    </source>
</reference>
<evidence type="ECO:0000256" key="2">
    <source>
        <dbReference type="ARBA" id="ARBA00001936"/>
    </source>
</evidence>
<keyword evidence="10" id="KW-1185">Reference proteome</keyword>
<dbReference type="InterPro" id="IPR003607">
    <property type="entry name" value="HD/PDEase_dom"/>
</dbReference>
<dbReference type="RefSeq" id="WP_199567052.1">
    <property type="nucleotide sequence ID" value="NZ_JAENBP010000001.1"/>
</dbReference>
<gene>
    <name evidence="9" type="ORF">JHK64_00565</name>
</gene>
<organism evidence="9 10">
    <name type="scientific">Streptococcus zalophi</name>
    <dbReference type="NCBI Taxonomy" id="640031"/>
    <lineage>
        <taxon>Bacteria</taxon>
        <taxon>Bacillati</taxon>
        <taxon>Bacillota</taxon>
        <taxon>Bacilli</taxon>
        <taxon>Lactobacillales</taxon>
        <taxon>Streptococcaceae</taxon>
        <taxon>Streptococcus</taxon>
    </lineage>
</organism>
<evidence type="ECO:0000256" key="4">
    <source>
        <dbReference type="ARBA" id="ARBA00011738"/>
    </source>
</evidence>
<comment type="catalytic activity">
    <reaction evidence="1">
        <text>a 2'-deoxyribonucleoside 5'-phosphate + H2O = a 2'-deoxyribonucleoside + phosphate</text>
        <dbReference type="Rhea" id="RHEA:36167"/>
        <dbReference type="ChEBI" id="CHEBI:15377"/>
        <dbReference type="ChEBI" id="CHEBI:18274"/>
        <dbReference type="ChEBI" id="CHEBI:43474"/>
        <dbReference type="ChEBI" id="CHEBI:65317"/>
        <dbReference type="EC" id="3.1.3.89"/>
    </reaction>
</comment>
<evidence type="ECO:0000313" key="9">
    <source>
        <dbReference type="EMBL" id="MBJ8349121.1"/>
    </source>
</evidence>
<evidence type="ECO:0000256" key="1">
    <source>
        <dbReference type="ARBA" id="ARBA00001638"/>
    </source>
</evidence>
<dbReference type="PANTHER" id="PTHR11845:SF13">
    <property type="entry name" value="5'-DEOXYNUCLEOTIDASE HDDC2"/>
    <property type="match status" value="1"/>
</dbReference>
<comment type="subunit">
    <text evidence="4">Homodimer.</text>
</comment>
<sequence length="192" mass="22409">MEKLKKQVNFIAEIEKLKTIKRFNRTLDGRFENSAEHSWQLALTAVILKDYYPKKLDMEKVMLLLLLHDLGEIYAGDTWAFDEEKKTYSHENELNSIEKSLSFLPESQHKQMKALWLEFEKGDSNEARFSRVIDALVPLINHLTVSDNNYNPDNISAETVLEKKKFIATESEKLWVLTKELVEESVNKGLYL</sequence>
<proteinExistence type="predicted"/>
<comment type="cofactor">
    <cofactor evidence="3">
        <name>Co(2+)</name>
        <dbReference type="ChEBI" id="CHEBI:48828"/>
    </cofactor>
</comment>
<dbReference type="InterPro" id="IPR039356">
    <property type="entry name" value="YfbR/HDDC2"/>
</dbReference>
<dbReference type="GO" id="GO:0046872">
    <property type="term" value="F:metal ion binding"/>
    <property type="evidence" value="ECO:0007669"/>
    <property type="project" value="UniProtKB-KW"/>
</dbReference>
<dbReference type="SUPFAM" id="SSF109604">
    <property type="entry name" value="HD-domain/PDEase-like"/>
    <property type="match status" value="1"/>
</dbReference>
<comment type="cofactor">
    <cofactor evidence="2">
        <name>Mn(2+)</name>
        <dbReference type="ChEBI" id="CHEBI:29035"/>
    </cofactor>
</comment>
<keyword evidence="6" id="KW-0479">Metal-binding</keyword>
<protein>
    <recommendedName>
        <fullName evidence="5">5'-deoxynucleotidase</fullName>
        <ecNumber evidence="5">3.1.3.89</ecNumber>
    </recommendedName>
</protein>
<comment type="caution">
    <text evidence="9">The sequence shown here is derived from an EMBL/GenBank/DDBJ whole genome shotgun (WGS) entry which is preliminary data.</text>
</comment>
<keyword evidence="7" id="KW-0378">Hydrolase</keyword>